<dbReference type="PANTHER" id="PTHR41700:SF1">
    <property type="entry name" value="N-ACETYLTRANSFERASE DOMAIN-CONTAINING PROTEIN"/>
    <property type="match status" value="1"/>
</dbReference>
<dbReference type="GO" id="GO:0016747">
    <property type="term" value="F:acyltransferase activity, transferring groups other than amino-acyl groups"/>
    <property type="evidence" value="ECO:0007669"/>
    <property type="project" value="InterPro"/>
</dbReference>
<gene>
    <name evidence="2" type="ORF">CUN49_05570</name>
</gene>
<dbReference type="AlphaFoldDB" id="A0A2M8PFS2"/>
<reference evidence="2 3" key="1">
    <citation type="submission" date="2017-11" db="EMBL/GenBank/DDBJ databases">
        <title>Evolution of Phototrophy in the Chloroflexi Phylum Driven by Horizontal Gene Transfer.</title>
        <authorList>
            <person name="Ward L.M."/>
            <person name="Hemp J."/>
            <person name="Shih P.M."/>
            <person name="Mcglynn S.E."/>
            <person name="Fischer W."/>
        </authorList>
    </citation>
    <scope>NUCLEOTIDE SEQUENCE [LARGE SCALE GENOMIC DNA]</scope>
    <source>
        <strain evidence="2">JP3_13</strain>
    </source>
</reference>
<dbReference type="CDD" id="cd04301">
    <property type="entry name" value="NAT_SF"/>
    <property type="match status" value="1"/>
</dbReference>
<dbReference type="Pfam" id="PF00583">
    <property type="entry name" value="Acetyltransf_1"/>
    <property type="match status" value="1"/>
</dbReference>
<dbReference type="Proteomes" id="UP000229681">
    <property type="component" value="Unassembled WGS sequence"/>
</dbReference>
<dbReference type="InterPro" id="IPR038764">
    <property type="entry name" value="GNAT_N_AcTrfase_prd"/>
</dbReference>
<feature type="domain" description="N-acetyltransferase" evidence="1">
    <location>
        <begin position="10"/>
        <end position="169"/>
    </location>
</feature>
<evidence type="ECO:0000313" key="3">
    <source>
        <dbReference type="Proteomes" id="UP000229681"/>
    </source>
</evidence>
<proteinExistence type="predicted"/>
<organism evidence="2 3">
    <name type="scientific">Candidatus Thermofonsia Clade 1 bacterium</name>
    <dbReference type="NCBI Taxonomy" id="2364210"/>
    <lineage>
        <taxon>Bacteria</taxon>
        <taxon>Bacillati</taxon>
        <taxon>Chloroflexota</taxon>
        <taxon>Candidatus Thermofontia</taxon>
        <taxon>Candidatus Thermofonsia Clade 1</taxon>
    </lineage>
</organism>
<dbReference type="PROSITE" id="PS51186">
    <property type="entry name" value="GNAT"/>
    <property type="match status" value="1"/>
</dbReference>
<dbReference type="InterPro" id="IPR016181">
    <property type="entry name" value="Acyl_CoA_acyltransferase"/>
</dbReference>
<sequence>MALRGTMSNYTIRSLKTLEELKAVERLQRLIWDDPTTVIYHHMLISLARNGGSILGAFHGEQLIGFVIGYLGLEAPESERPAMANLKLVSQRMAVLPEYRGTGIGYELKLAQRRFAVERGIRLITWTFDPLISRNAHLNIRKLGAICQIYYRDYYGSDDSALVKLHSSDRLLTEWWVTSNRVEQRVSGRRSSLSLQQYLDGNAVILNPTTVNAQGLPVPAERSETPHSTLTLFEIPTDYDAIIRYDSGLAQAWRAHSREALEQLLNQGYVITDFIHGTHEGRERSFYVLSYGEYSEIRVNRFNRN</sequence>
<dbReference type="PANTHER" id="PTHR41700">
    <property type="entry name" value="GCN5-RELATED N-ACETYLTRANSFERASE"/>
    <property type="match status" value="1"/>
</dbReference>
<protein>
    <recommendedName>
        <fullName evidence="1">N-acetyltransferase domain-containing protein</fullName>
    </recommendedName>
</protein>
<dbReference type="InterPro" id="IPR000182">
    <property type="entry name" value="GNAT_dom"/>
</dbReference>
<comment type="caution">
    <text evidence="2">The sequence shown here is derived from an EMBL/GenBank/DDBJ whole genome shotgun (WGS) entry which is preliminary data.</text>
</comment>
<evidence type="ECO:0000313" key="2">
    <source>
        <dbReference type="EMBL" id="PJF36402.1"/>
    </source>
</evidence>
<dbReference type="SUPFAM" id="SSF55729">
    <property type="entry name" value="Acyl-CoA N-acyltransferases (Nat)"/>
    <property type="match status" value="1"/>
</dbReference>
<dbReference type="EMBL" id="PGTM01000056">
    <property type="protein sequence ID" value="PJF36402.1"/>
    <property type="molecule type" value="Genomic_DNA"/>
</dbReference>
<name>A0A2M8PFS2_9CHLR</name>
<dbReference type="Gene3D" id="3.40.630.30">
    <property type="match status" value="1"/>
</dbReference>
<accession>A0A2M8PFS2</accession>
<evidence type="ECO:0000259" key="1">
    <source>
        <dbReference type="PROSITE" id="PS51186"/>
    </source>
</evidence>